<sequence>MASSIGLAKIHNTTIWICARKGQARKTKKKSSGSVSTPSLLSGDRGKLEEAKVDELRRGRQSARQGGVRN</sequence>
<dbReference type="EMBL" id="BMAO01004496">
    <property type="protein sequence ID" value="GFQ95050.1"/>
    <property type="molecule type" value="Genomic_DNA"/>
</dbReference>
<organism evidence="2 3">
    <name type="scientific">Trichonephila clavata</name>
    <name type="common">Joro spider</name>
    <name type="synonym">Nephila clavata</name>
    <dbReference type="NCBI Taxonomy" id="2740835"/>
    <lineage>
        <taxon>Eukaryota</taxon>
        <taxon>Metazoa</taxon>
        <taxon>Ecdysozoa</taxon>
        <taxon>Arthropoda</taxon>
        <taxon>Chelicerata</taxon>
        <taxon>Arachnida</taxon>
        <taxon>Araneae</taxon>
        <taxon>Araneomorphae</taxon>
        <taxon>Entelegynae</taxon>
        <taxon>Araneoidea</taxon>
        <taxon>Nephilidae</taxon>
        <taxon>Trichonephila</taxon>
    </lineage>
</organism>
<dbReference type="Proteomes" id="UP000887116">
    <property type="component" value="Unassembled WGS sequence"/>
</dbReference>
<dbReference type="AlphaFoldDB" id="A0A8X6G2B0"/>
<feature type="compositionally biased region" description="Low complexity" evidence="1">
    <location>
        <begin position="32"/>
        <end position="43"/>
    </location>
</feature>
<accession>A0A8X6G2B0</accession>
<feature type="compositionally biased region" description="Basic and acidic residues" evidence="1">
    <location>
        <begin position="44"/>
        <end position="58"/>
    </location>
</feature>
<evidence type="ECO:0000313" key="2">
    <source>
        <dbReference type="EMBL" id="GFQ95050.1"/>
    </source>
</evidence>
<comment type="caution">
    <text evidence="2">The sequence shown here is derived from an EMBL/GenBank/DDBJ whole genome shotgun (WGS) entry which is preliminary data.</text>
</comment>
<keyword evidence="3" id="KW-1185">Reference proteome</keyword>
<proteinExistence type="predicted"/>
<evidence type="ECO:0000313" key="3">
    <source>
        <dbReference type="Proteomes" id="UP000887116"/>
    </source>
</evidence>
<name>A0A8X6G2B0_TRICU</name>
<feature type="compositionally biased region" description="Basic residues" evidence="1">
    <location>
        <begin position="22"/>
        <end position="31"/>
    </location>
</feature>
<protein>
    <submittedName>
        <fullName evidence="2">Uncharacterized protein</fullName>
    </submittedName>
</protein>
<feature type="region of interest" description="Disordered" evidence="1">
    <location>
        <begin position="21"/>
        <end position="70"/>
    </location>
</feature>
<evidence type="ECO:0000256" key="1">
    <source>
        <dbReference type="SAM" id="MobiDB-lite"/>
    </source>
</evidence>
<reference evidence="2" key="1">
    <citation type="submission" date="2020-07" db="EMBL/GenBank/DDBJ databases">
        <title>Multicomponent nature underlies the extraordinary mechanical properties of spider dragline silk.</title>
        <authorList>
            <person name="Kono N."/>
            <person name="Nakamura H."/>
            <person name="Mori M."/>
            <person name="Yoshida Y."/>
            <person name="Ohtoshi R."/>
            <person name="Malay A.D."/>
            <person name="Moran D.A.P."/>
            <person name="Tomita M."/>
            <person name="Numata K."/>
            <person name="Arakawa K."/>
        </authorList>
    </citation>
    <scope>NUCLEOTIDE SEQUENCE</scope>
</reference>
<gene>
    <name evidence="2" type="ORF">TNCT_203101</name>
</gene>